<sequence length="638" mass="70800">MMNRVIKLCAMLIAWASVWMGSCTPDDFDLGAVDVNPGDLVEGIAFKIEHDPQNPNIVYLTSLMDSRYTPLWDHPQGRSQAHKVTLKIPFEGTYQVKFGVQTRGGMVFGEPATFTIDDFYAGFVDHELWTLLSGGVGQEKTWYLDLDAEELSRYFLGPLYFYGTDDSWETVTEGKTVEGDSWNWKPDYKGNTWLLDAGDYGSMTFSLKDGAKVSVDHKMISGRGVENGMFMIDTDNHTMRMLDAAPLHDAGRDGQVVDWGNIKIMSLTEDYMQLAVLRDEALSGEGPALLVYNFISKDYKDNWVPGDQPDPEPPYEGNANDDLTTSTTTSKKWALSLNTPYNWTTLAGEFLNNWSDPSGYLSTDWASYDATLIRNISLTLDKTGANAGNYVFTDGSNTRITGSYSTDEHNNIVFDKMISFAISGSIMLSTNDDHMLRIIDVERDAAGTISGLWLGKRDADKPEYQVYKFEPVAGGTTADPMAPWKSALVGKTFTPNVNYFADWVTESWSGGWTASSNIFPDNFGAQDWLWTQSIYDACLASSISYYLDGDVLKANAVDNGVAKNGIVVSIDPDTRTITYSEAPFTFSFVYMDNGDGKGPWLFGSFDGANLNNINTKGMYLGFVSKPGEITMNHMILKP</sequence>
<dbReference type="Proteomes" id="UP000292855">
    <property type="component" value="Unassembled WGS sequence"/>
</dbReference>
<dbReference type="AlphaFoldDB" id="A0A4Q6XN28"/>
<name>A0A4Q6XN28_9SPHI</name>
<dbReference type="OrthoDB" id="646668at2"/>
<feature type="signal peptide" evidence="2">
    <location>
        <begin position="1"/>
        <end position="21"/>
    </location>
</feature>
<protein>
    <submittedName>
        <fullName evidence="3">Uncharacterized protein</fullName>
    </submittedName>
</protein>
<keyword evidence="4" id="KW-1185">Reference proteome</keyword>
<feature type="chain" id="PRO_5020623242" evidence="2">
    <location>
        <begin position="22"/>
        <end position="638"/>
    </location>
</feature>
<dbReference type="EMBL" id="SGIT01000003">
    <property type="protein sequence ID" value="RZF58674.1"/>
    <property type="molecule type" value="Genomic_DNA"/>
</dbReference>
<dbReference type="RefSeq" id="WP_130142459.1">
    <property type="nucleotide sequence ID" value="NZ_SGIT01000003.1"/>
</dbReference>
<evidence type="ECO:0000256" key="2">
    <source>
        <dbReference type="SAM" id="SignalP"/>
    </source>
</evidence>
<proteinExistence type="predicted"/>
<comment type="caution">
    <text evidence="3">The sequence shown here is derived from an EMBL/GenBank/DDBJ whole genome shotgun (WGS) entry which is preliminary data.</text>
</comment>
<feature type="region of interest" description="Disordered" evidence="1">
    <location>
        <begin position="303"/>
        <end position="322"/>
    </location>
</feature>
<organism evidence="3 4">
    <name type="scientific">Sphingobacterium corticibacterium</name>
    <dbReference type="NCBI Taxonomy" id="2484746"/>
    <lineage>
        <taxon>Bacteria</taxon>
        <taxon>Pseudomonadati</taxon>
        <taxon>Bacteroidota</taxon>
        <taxon>Sphingobacteriia</taxon>
        <taxon>Sphingobacteriales</taxon>
        <taxon>Sphingobacteriaceae</taxon>
        <taxon>Sphingobacterium</taxon>
    </lineage>
</organism>
<gene>
    <name evidence="3" type="ORF">EWE74_15180</name>
</gene>
<keyword evidence="2" id="KW-0732">Signal</keyword>
<dbReference type="PROSITE" id="PS51257">
    <property type="entry name" value="PROKAR_LIPOPROTEIN"/>
    <property type="match status" value="1"/>
</dbReference>
<evidence type="ECO:0000313" key="4">
    <source>
        <dbReference type="Proteomes" id="UP000292855"/>
    </source>
</evidence>
<evidence type="ECO:0000256" key="1">
    <source>
        <dbReference type="SAM" id="MobiDB-lite"/>
    </source>
</evidence>
<accession>A0A4Q6XN28</accession>
<evidence type="ECO:0000313" key="3">
    <source>
        <dbReference type="EMBL" id="RZF58674.1"/>
    </source>
</evidence>
<reference evidence="3 4" key="1">
    <citation type="submission" date="2019-02" db="EMBL/GenBank/DDBJ databases">
        <authorList>
            <person name="Li Y."/>
        </authorList>
    </citation>
    <scope>NUCLEOTIDE SEQUENCE [LARGE SCALE GENOMIC DNA]</scope>
    <source>
        <strain evidence="3 4">30C10-4-7</strain>
    </source>
</reference>